<comment type="caution">
    <text evidence="2">The sequence shown here is derived from an EMBL/GenBank/DDBJ whole genome shotgun (WGS) entry which is preliminary data.</text>
</comment>
<organism evidence="2 3">
    <name type="scientific">Hemibagrus wyckioides</name>
    <dbReference type="NCBI Taxonomy" id="337641"/>
    <lineage>
        <taxon>Eukaryota</taxon>
        <taxon>Metazoa</taxon>
        <taxon>Chordata</taxon>
        <taxon>Craniata</taxon>
        <taxon>Vertebrata</taxon>
        <taxon>Euteleostomi</taxon>
        <taxon>Actinopterygii</taxon>
        <taxon>Neopterygii</taxon>
        <taxon>Teleostei</taxon>
        <taxon>Ostariophysi</taxon>
        <taxon>Siluriformes</taxon>
        <taxon>Bagridae</taxon>
        <taxon>Hemibagrus</taxon>
    </lineage>
</organism>
<protein>
    <submittedName>
        <fullName evidence="2">Uncharacterized protein</fullName>
    </submittedName>
</protein>
<reference evidence="2 3" key="1">
    <citation type="submission" date="2021-06" db="EMBL/GenBank/DDBJ databases">
        <title>Chromosome-level genome assembly of the red-tail catfish (Hemibagrus wyckioides).</title>
        <authorList>
            <person name="Shao F."/>
        </authorList>
    </citation>
    <scope>NUCLEOTIDE SEQUENCE [LARGE SCALE GENOMIC DNA]</scope>
    <source>
        <strain evidence="2">EC202008001</strain>
        <tissue evidence="2">Blood</tissue>
    </source>
</reference>
<keyword evidence="1" id="KW-1133">Transmembrane helix</keyword>
<sequence length="85" mass="8570">MQSISASPSGARATAPTGAQACRCASAEIGALEPYLSLSAGKGLLCKGRLCSSISTLKRRGVAVTIAVKGIFLICSMNLLVLSGN</sequence>
<dbReference type="Proteomes" id="UP000824219">
    <property type="component" value="Linkage Group LG07"/>
</dbReference>
<dbReference type="EMBL" id="JAHKSW010000007">
    <property type="protein sequence ID" value="KAG7329956.1"/>
    <property type="molecule type" value="Genomic_DNA"/>
</dbReference>
<evidence type="ECO:0000313" key="3">
    <source>
        <dbReference type="Proteomes" id="UP000824219"/>
    </source>
</evidence>
<accession>A0A9D3NWQ7</accession>
<gene>
    <name evidence="2" type="ORF">KOW79_006178</name>
</gene>
<keyword evidence="1" id="KW-0472">Membrane</keyword>
<evidence type="ECO:0000313" key="2">
    <source>
        <dbReference type="EMBL" id="KAG7329956.1"/>
    </source>
</evidence>
<name>A0A9D3NWQ7_9TELE</name>
<keyword evidence="3" id="KW-1185">Reference proteome</keyword>
<evidence type="ECO:0000256" key="1">
    <source>
        <dbReference type="SAM" id="Phobius"/>
    </source>
</evidence>
<dbReference type="AlphaFoldDB" id="A0A9D3NWQ7"/>
<feature type="transmembrane region" description="Helical" evidence="1">
    <location>
        <begin position="62"/>
        <end position="82"/>
    </location>
</feature>
<keyword evidence="1" id="KW-0812">Transmembrane</keyword>
<proteinExistence type="predicted"/>